<comment type="caution">
    <text evidence="1">The sequence shown here is derived from an EMBL/GenBank/DDBJ whole genome shotgun (WGS) entry which is preliminary data.</text>
</comment>
<protein>
    <submittedName>
        <fullName evidence="1">G4032 protein</fullName>
    </submittedName>
</protein>
<reference evidence="1 2" key="1">
    <citation type="submission" date="2024-06" db="EMBL/GenBank/DDBJ databases">
        <authorList>
            <person name="Kraege A."/>
            <person name="Thomma B."/>
        </authorList>
    </citation>
    <scope>NUCLEOTIDE SEQUENCE [LARGE SCALE GENOMIC DNA]</scope>
</reference>
<proteinExistence type="predicted"/>
<gene>
    <name evidence="1" type="primary">g4032</name>
    <name evidence="1" type="ORF">VP750_LOCUS3438</name>
</gene>
<dbReference type="InterPro" id="IPR052980">
    <property type="entry name" value="Crinkler_effector"/>
</dbReference>
<dbReference type="Proteomes" id="UP001497392">
    <property type="component" value="Unassembled WGS sequence"/>
</dbReference>
<dbReference type="EMBL" id="CAXHTA020000005">
    <property type="protein sequence ID" value="CAL5221779.1"/>
    <property type="molecule type" value="Genomic_DNA"/>
</dbReference>
<organism evidence="1 2">
    <name type="scientific">Coccomyxa viridis</name>
    <dbReference type="NCBI Taxonomy" id="1274662"/>
    <lineage>
        <taxon>Eukaryota</taxon>
        <taxon>Viridiplantae</taxon>
        <taxon>Chlorophyta</taxon>
        <taxon>core chlorophytes</taxon>
        <taxon>Trebouxiophyceae</taxon>
        <taxon>Trebouxiophyceae incertae sedis</taxon>
        <taxon>Coccomyxaceae</taxon>
        <taxon>Coccomyxa</taxon>
    </lineage>
</organism>
<evidence type="ECO:0000313" key="1">
    <source>
        <dbReference type="EMBL" id="CAL5221779.1"/>
    </source>
</evidence>
<sequence length="211" mass="24475">MVRSIEDEVIKMRAELEEADDKALRARNIGDRDKWILWLRESQQLRGKMLQLMGEQVAAQPGAYLRASPQPAMQKPGIGKGLFLCYLMWELARLKRTFIYEKRDAETLVLFTPTGVFEGPLTAFRAELDDAQTWYLVDGHMPMVVKAKTVLVTPPDWDVWKDTIKRADCIWRYMPTWDPEEIETARQCIINSQPKTEVDDRLKRWGDATGM</sequence>
<name>A0ABP1FSH5_9CHLO</name>
<dbReference type="PANTHER" id="PTHR33129:SF1">
    <property type="entry name" value="ATP-BINDING PROTEIN"/>
    <property type="match status" value="1"/>
</dbReference>
<accession>A0ABP1FSH5</accession>
<dbReference type="PANTHER" id="PTHR33129">
    <property type="entry name" value="PROTEIN KINASE DOMAIN-CONTAINING PROTEIN-RELATED"/>
    <property type="match status" value="1"/>
</dbReference>
<keyword evidence="2" id="KW-1185">Reference proteome</keyword>
<evidence type="ECO:0000313" key="2">
    <source>
        <dbReference type="Proteomes" id="UP001497392"/>
    </source>
</evidence>